<sequence length="95" mass="11125">MRTRTPCIVALFRLYTSDQMSKTMRKDMMCCEARSPLRYRSSPRSTEANTDGTSSCIKRGQMVGLYRRLGRKHHQRLRTKSLQELGRHFRQSLAT</sequence>
<keyword evidence="2" id="KW-1185">Reference proteome</keyword>
<reference evidence="1 2" key="1">
    <citation type="journal article" date="2014" name="BMC Genomics">
        <title>Genome and secretome analysis of the hemibiotrophic fungal pathogen, Moniliophthora roreri, which causes frosty pod rot disease of cacao: mechanisms of the biotrophic and necrotrophic phases.</title>
        <authorList>
            <person name="Meinhardt L.W."/>
            <person name="Costa G.G.L."/>
            <person name="Thomazella D.P.T."/>
            <person name="Teixeira P.J.P.L."/>
            <person name="Carazzolle M.F."/>
            <person name="Schuster S.C."/>
            <person name="Carlson J.E."/>
            <person name="Guiltinan M.J."/>
            <person name="Mieczkowski P."/>
            <person name="Farmer A."/>
            <person name="Ramaraj T."/>
            <person name="Crozier J."/>
            <person name="Davis R.E."/>
            <person name="Shao J."/>
            <person name="Melnick R.L."/>
            <person name="Pereira G.A.G."/>
            <person name="Bailey B.A."/>
        </authorList>
    </citation>
    <scope>NUCLEOTIDE SEQUENCE [LARGE SCALE GENOMIC DNA]</scope>
    <source>
        <strain evidence="1 2">MCA 2997</strain>
    </source>
</reference>
<proteinExistence type="predicted"/>
<evidence type="ECO:0000313" key="2">
    <source>
        <dbReference type="Proteomes" id="UP000017559"/>
    </source>
</evidence>
<evidence type="ECO:0000313" key="1">
    <source>
        <dbReference type="EMBL" id="ESK93955.1"/>
    </source>
</evidence>
<gene>
    <name evidence="1" type="ORF">Moror_12912</name>
</gene>
<dbReference type="AlphaFoldDB" id="V2XN57"/>
<accession>V2XN57</accession>
<name>V2XN57_MONRO</name>
<organism evidence="1 2">
    <name type="scientific">Moniliophthora roreri (strain MCA 2997)</name>
    <name type="common">Cocoa frosty pod rot fungus</name>
    <name type="synonym">Crinipellis roreri</name>
    <dbReference type="NCBI Taxonomy" id="1381753"/>
    <lineage>
        <taxon>Eukaryota</taxon>
        <taxon>Fungi</taxon>
        <taxon>Dikarya</taxon>
        <taxon>Basidiomycota</taxon>
        <taxon>Agaricomycotina</taxon>
        <taxon>Agaricomycetes</taxon>
        <taxon>Agaricomycetidae</taxon>
        <taxon>Agaricales</taxon>
        <taxon>Marasmiineae</taxon>
        <taxon>Marasmiaceae</taxon>
        <taxon>Moniliophthora</taxon>
    </lineage>
</organism>
<protein>
    <submittedName>
        <fullName evidence="1">Uncharacterized protein</fullName>
    </submittedName>
</protein>
<dbReference type="KEGG" id="mrr:Moror_12912"/>
<dbReference type="Proteomes" id="UP000017559">
    <property type="component" value="Unassembled WGS sequence"/>
</dbReference>
<dbReference type="EMBL" id="AWSO01000160">
    <property type="protein sequence ID" value="ESK93955.1"/>
    <property type="molecule type" value="Genomic_DNA"/>
</dbReference>
<feature type="non-terminal residue" evidence="1">
    <location>
        <position position="95"/>
    </location>
</feature>
<comment type="caution">
    <text evidence="1">The sequence shown here is derived from an EMBL/GenBank/DDBJ whole genome shotgun (WGS) entry which is preliminary data.</text>
</comment>
<dbReference type="HOGENOM" id="CLU_2378432_0_0_1"/>